<name>A0A3M7P8W7_BRAPC</name>
<evidence type="ECO:0000313" key="1">
    <source>
        <dbReference type="EMBL" id="RMZ95220.1"/>
    </source>
</evidence>
<keyword evidence="2" id="KW-1185">Reference proteome</keyword>
<dbReference type="EMBL" id="REGN01012501">
    <property type="protein sequence ID" value="RMZ95220.1"/>
    <property type="molecule type" value="Genomic_DNA"/>
</dbReference>
<organism evidence="1 2">
    <name type="scientific">Brachionus plicatilis</name>
    <name type="common">Marine rotifer</name>
    <name type="synonym">Brachionus muelleri</name>
    <dbReference type="NCBI Taxonomy" id="10195"/>
    <lineage>
        <taxon>Eukaryota</taxon>
        <taxon>Metazoa</taxon>
        <taxon>Spiralia</taxon>
        <taxon>Gnathifera</taxon>
        <taxon>Rotifera</taxon>
        <taxon>Eurotatoria</taxon>
        <taxon>Monogononta</taxon>
        <taxon>Pseudotrocha</taxon>
        <taxon>Ploima</taxon>
        <taxon>Brachionidae</taxon>
        <taxon>Brachionus</taxon>
    </lineage>
</organism>
<accession>A0A3M7P8W7</accession>
<reference evidence="1 2" key="1">
    <citation type="journal article" date="2018" name="Sci. Rep.">
        <title>Genomic signatures of local adaptation to the degree of environmental predictability in rotifers.</title>
        <authorList>
            <person name="Franch-Gras L."/>
            <person name="Hahn C."/>
            <person name="Garcia-Roger E.M."/>
            <person name="Carmona M.J."/>
            <person name="Serra M."/>
            <person name="Gomez A."/>
        </authorList>
    </citation>
    <scope>NUCLEOTIDE SEQUENCE [LARGE SCALE GENOMIC DNA]</scope>
    <source>
        <strain evidence="1">HYR1</strain>
    </source>
</reference>
<evidence type="ECO:0000313" key="2">
    <source>
        <dbReference type="Proteomes" id="UP000276133"/>
    </source>
</evidence>
<sequence length="73" mass="9145">MTNSRKRHLTQVWSNTKLPKFLEKIENSFLKLNFFFDQNLQENLYLDDKIFFWMKFKNEFINNFKLRIVRHIS</sequence>
<protein>
    <submittedName>
        <fullName evidence="1">Uncharacterized protein</fullName>
    </submittedName>
</protein>
<proteinExistence type="predicted"/>
<dbReference type="AlphaFoldDB" id="A0A3M7P8W7"/>
<gene>
    <name evidence="1" type="ORF">BpHYR1_043563</name>
</gene>
<dbReference type="Proteomes" id="UP000276133">
    <property type="component" value="Unassembled WGS sequence"/>
</dbReference>
<comment type="caution">
    <text evidence="1">The sequence shown here is derived from an EMBL/GenBank/DDBJ whole genome shotgun (WGS) entry which is preliminary data.</text>
</comment>